<evidence type="ECO:0000256" key="1">
    <source>
        <dbReference type="SAM" id="MobiDB-lite"/>
    </source>
</evidence>
<dbReference type="AlphaFoldDB" id="A0A5E7V2X2"/>
<dbReference type="Proteomes" id="UP000327191">
    <property type="component" value="Unassembled WGS sequence"/>
</dbReference>
<proteinExistence type="predicted"/>
<reference evidence="2 3" key="1">
    <citation type="submission" date="2019-09" db="EMBL/GenBank/DDBJ databases">
        <authorList>
            <person name="Chandra G."/>
            <person name="Truman W A."/>
        </authorList>
    </citation>
    <scope>NUCLEOTIDE SEQUENCE [LARGE SCALE GENOMIC DNA]</scope>
    <source>
        <strain evidence="2">PS938</strain>
    </source>
</reference>
<accession>A0A5E7V2X2</accession>
<feature type="region of interest" description="Disordered" evidence="1">
    <location>
        <begin position="115"/>
        <end position="135"/>
    </location>
</feature>
<gene>
    <name evidence="2" type="ORF">PS938_04549</name>
</gene>
<organism evidence="2 3">
    <name type="scientific">Pseudomonas fluorescens</name>
    <dbReference type="NCBI Taxonomy" id="294"/>
    <lineage>
        <taxon>Bacteria</taxon>
        <taxon>Pseudomonadati</taxon>
        <taxon>Pseudomonadota</taxon>
        <taxon>Gammaproteobacteria</taxon>
        <taxon>Pseudomonadales</taxon>
        <taxon>Pseudomonadaceae</taxon>
        <taxon>Pseudomonas</taxon>
    </lineage>
</organism>
<evidence type="ECO:0000313" key="3">
    <source>
        <dbReference type="Proteomes" id="UP000327191"/>
    </source>
</evidence>
<dbReference type="EMBL" id="CABVJE010000022">
    <property type="protein sequence ID" value="VVQ18302.1"/>
    <property type="molecule type" value="Genomic_DNA"/>
</dbReference>
<protein>
    <submittedName>
        <fullName evidence="2">Uncharacterized protein</fullName>
    </submittedName>
</protein>
<sequence length="320" mass="35932">MKGSLSNPNHPKLLPKNIRVPSFNLKFDQPSQSYFGQLPKMTRAEQGRFTAQRTHVSDSSSENNCAEVALDLDDSSEFGDLAAIKDLLSMPLQEPAEIKPQIMRSTRSGQPELAEVTPQSESSIPLNISDSDNGIRGGQPSLDFLAGLAHELLQQKLNALKTQKALDHRSLQVKESELKLAEQAERLQQLEQSLHIGRHSLERDIQTQATSLNERRMALQVQEEAIARREREIASRVELLYGKELRVEQQRHLLLRASELDERQIALQRLSDNLAAKSARIVDAKNRLGIIVKSYSEKNLRLVRGALSAIEKTIPTEIDE</sequence>
<evidence type="ECO:0000313" key="2">
    <source>
        <dbReference type="EMBL" id="VVQ18302.1"/>
    </source>
</evidence>
<dbReference type="RefSeq" id="WP_150673772.1">
    <property type="nucleotide sequence ID" value="NZ_CABVJE010000022.1"/>
</dbReference>
<feature type="compositionally biased region" description="Polar residues" evidence="1">
    <location>
        <begin position="117"/>
        <end position="132"/>
    </location>
</feature>
<name>A0A5E7V2X2_PSEFL</name>